<dbReference type="AlphaFoldDB" id="A0A0H3ZQZ2"/>
<protein>
    <submittedName>
        <fullName evidence="2">Uncharacterized protein</fullName>
    </submittedName>
</protein>
<feature type="region of interest" description="Disordered" evidence="1">
    <location>
        <begin position="1"/>
        <end position="26"/>
    </location>
</feature>
<feature type="compositionally biased region" description="Polar residues" evidence="1">
    <location>
        <begin position="1"/>
        <end position="13"/>
    </location>
</feature>
<accession>A0A0H3ZQZ2</accession>
<evidence type="ECO:0000313" key="2">
    <source>
        <dbReference type="EMBL" id="AKN38803.1"/>
    </source>
</evidence>
<evidence type="ECO:0000256" key="1">
    <source>
        <dbReference type="SAM" id="MobiDB-lite"/>
    </source>
</evidence>
<dbReference type="EMBL" id="KP795616">
    <property type="protein sequence ID" value="AKN38803.1"/>
    <property type="molecule type" value="Genomic_DNA"/>
</dbReference>
<sequence>MSNNEKSNEQAVSPETLRKRKSRDRLRENGFVTKSVTLSPFYQEAVKEILEHTGCEDFQRLVLDMLNAYHKKIQAHKQKHACCGKCGDPFVKGGSCVFEGDSSCQYSRSGQRAREMKP</sequence>
<name>A0A0H3ZQZ2_9GAMM</name>
<organism evidence="2">
    <name type="scientific">Enterovibrio sp. FF_113</name>
    <dbReference type="NCBI Taxonomy" id="1660266"/>
    <lineage>
        <taxon>Bacteria</taxon>
        <taxon>Pseudomonadati</taxon>
        <taxon>Pseudomonadota</taxon>
        <taxon>Gammaproteobacteria</taxon>
        <taxon>Vibrionales</taxon>
        <taxon>Vibrionaceae</taxon>
        <taxon>Enterovibrio</taxon>
    </lineage>
</organism>
<reference evidence="2" key="1">
    <citation type="journal article" date="2015" name="MBio">
        <title>Eco-Evolutionary Dynamics of Episomes among Ecologically Cohesive Bacterial Populations.</title>
        <authorList>
            <person name="Xue H."/>
            <person name="Cordero O.X."/>
            <person name="Camas F.M."/>
            <person name="Trimble W."/>
            <person name="Meyer F."/>
            <person name="Guglielmini J."/>
            <person name="Rocha E.P."/>
            <person name="Polz M.F."/>
        </authorList>
    </citation>
    <scope>NUCLEOTIDE SEQUENCE</scope>
    <source>
        <strain evidence="2">FF_113</strain>
    </source>
</reference>
<proteinExistence type="predicted"/>